<dbReference type="GO" id="GO:0003677">
    <property type="term" value="F:DNA binding"/>
    <property type="evidence" value="ECO:0007669"/>
    <property type="project" value="UniProtKB-KW"/>
</dbReference>
<comment type="similarity">
    <text evidence="1">Belongs to the LysR transcriptional regulatory family.</text>
</comment>
<dbReference type="Pfam" id="PF03466">
    <property type="entry name" value="LysR_substrate"/>
    <property type="match status" value="1"/>
</dbReference>
<feature type="domain" description="HTH lysR-type" evidence="5">
    <location>
        <begin position="14"/>
        <end position="64"/>
    </location>
</feature>
<dbReference type="InterPro" id="IPR036388">
    <property type="entry name" value="WH-like_DNA-bd_sf"/>
</dbReference>
<name>A0A5C5EAX1_9LACT</name>
<evidence type="ECO:0000259" key="5">
    <source>
        <dbReference type="PROSITE" id="PS50931"/>
    </source>
</evidence>
<keyword evidence="3" id="KW-0238">DNA-binding</keyword>
<protein>
    <submittedName>
        <fullName evidence="6">LysR family transcriptional regulator</fullName>
    </submittedName>
</protein>
<keyword evidence="7" id="KW-1185">Reference proteome</keyword>
<dbReference type="AlphaFoldDB" id="A0A5C5EAX1"/>
<dbReference type="InterPro" id="IPR036390">
    <property type="entry name" value="WH_DNA-bd_sf"/>
</dbReference>
<dbReference type="Gene3D" id="3.40.190.290">
    <property type="match status" value="1"/>
</dbReference>
<dbReference type="InterPro" id="IPR005119">
    <property type="entry name" value="LysR_subst-bd"/>
</dbReference>
<dbReference type="EMBL" id="VENO01000001">
    <property type="protein sequence ID" value="TNV69681.1"/>
    <property type="molecule type" value="Genomic_DNA"/>
</dbReference>
<dbReference type="CDD" id="cd05466">
    <property type="entry name" value="PBP2_LTTR_substrate"/>
    <property type="match status" value="1"/>
</dbReference>
<evidence type="ECO:0000256" key="1">
    <source>
        <dbReference type="ARBA" id="ARBA00009437"/>
    </source>
</evidence>
<dbReference type="Proteomes" id="UP000313395">
    <property type="component" value="Unassembled WGS sequence"/>
</dbReference>
<keyword evidence="4" id="KW-0804">Transcription</keyword>
<dbReference type="SUPFAM" id="SSF53850">
    <property type="entry name" value="Periplasmic binding protein-like II"/>
    <property type="match status" value="1"/>
</dbReference>
<evidence type="ECO:0000313" key="6">
    <source>
        <dbReference type="EMBL" id="TNV69681.1"/>
    </source>
</evidence>
<comment type="caution">
    <text evidence="6">The sequence shown here is derived from an EMBL/GenBank/DDBJ whole genome shotgun (WGS) entry which is preliminary data.</text>
</comment>
<dbReference type="FunFam" id="1.10.10.10:FF:000001">
    <property type="entry name" value="LysR family transcriptional regulator"/>
    <property type="match status" value="1"/>
</dbReference>
<dbReference type="PANTHER" id="PTHR30419:SF25">
    <property type="entry name" value="HTH-TYPE TRANSCRIPTIONAL REGULATOR YTLI"/>
    <property type="match status" value="1"/>
</dbReference>
<dbReference type="InterPro" id="IPR050950">
    <property type="entry name" value="HTH-type_LysR_regulators"/>
</dbReference>
<dbReference type="Pfam" id="PF00126">
    <property type="entry name" value="HTH_1"/>
    <property type="match status" value="1"/>
</dbReference>
<dbReference type="PRINTS" id="PR00039">
    <property type="entry name" value="HTHLYSR"/>
</dbReference>
<reference evidence="6 7" key="1">
    <citation type="submission" date="2019-06" db="EMBL/GenBank/DDBJ databases">
        <title>Description Trichococcus psychrophilus sp. nov., isolated from a cold spring, by genomic and phenotypic analyses.</title>
        <authorList>
            <person name="Zakharyuk A."/>
        </authorList>
    </citation>
    <scope>NUCLEOTIDE SEQUENCE [LARGE SCALE GENOMIC DNA]</scope>
    <source>
        <strain evidence="6 7">SKBG</strain>
    </source>
</reference>
<dbReference type="PROSITE" id="PS50931">
    <property type="entry name" value="HTH_LYSR"/>
    <property type="match status" value="1"/>
</dbReference>
<proteinExistence type="inferred from homology"/>
<dbReference type="Gene3D" id="1.10.10.10">
    <property type="entry name" value="Winged helix-like DNA-binding domain superfamily/Winged helix DNA-binding domain"/>
    <property type="match status" value="1"/>
</dbReference>
<dbReference type="PANTHER" id="PTHR30419">
    <property type="entry name" value="HTH-TYPE TRANSCRIPTIONAL REGULATOR YBHD"/>
    <property type="match status" value="1"/>
</dbReference>
<dbReference type="GO" id="GO:0003700">
    <property type="term" value="F:DNA-binding transcription factor activity"/>
    <property type="evidence" value="ECO:0007669"/>
    <property type="project" value="InterPro"/>
</dbReference>
<evidence type="ECO:0000313" key="7">
    <source>
        <dbReference type="Proteomes" id="UP000313395"/>
    </source>
</evidence>
<dbReference type="GO" id="GO:0005829">
    <property type="term" value="C:cytosol"/>
    <property type="evidence" value="ECO:0007669"/>
    <property type="project" value="TreeGrafter"/>
</dbReference>
<organism evidence="6 7">
    <name type="scientific">Trichococcus shcherbakoviae subsp. psychrophilus</name>
    <dbReference type="NCBI Taxonomy" id="2585775"/>
    <lineage>
        <taxon>Bacteria</taxon>
        <taxon>Bacillati</taxon>
        <taxon>Bacillota</taxon>
        <taxon>Bacilli</taxon>
        <taxon>Lactobacillales</taxon>
        <taxon>Carnobacteriaceae</taxon>
        <taxon>Trichococcus</taxon>
    </lineage>
</organism>
<evidence type="ECO:0000256" key="4">
    <source>
        <dbReference type="ARBA" id="ARBA00023163"/>
    </source>
</evidence>
<accession>A0A5C5EAX1</accession>
<gene>
    <name evidence="6" type="ORF">FHK04_00105</name>
</gene>
<evidence type="ECO:0000256" key="3">
    <source>
        <dbReference type="ARBA" id="ARBA00023125"/>
    </source>
</evidence>
<dbReference type="SUPFAM" id="SSF46785">
    <property type="entry name" value="Winged helix' DNA-binding domain"/>
    <property type="match status" value="1"/>
</dbReference>
<evidence type="ECO:0000256" key="2">
    <source>
        <dbReference type="ARBA" id="ARBA00023015"/>
    </source>
</evidence>
<keyword evidence="2" id="KW-0805">Transcription regulation</keyword>
<dbReference type="InterPro" id="IPR000847">
    <property type="entry name" value="LysR_HTH_N"/>
</dbReference>
<sequence length="313" mass="35973">MTKKMMQQTTIIAYLDAIVSEGTFTQAAKSLYISQPYLSKTITKLEEELQTQLVERNRTPMELTYAGERFLTHMKKMQNQYEDMVNELTLITKLKYGRIRIGVHPIMGSFLLPLILPKFHEKYPGIVLKIMEQDAKTTEMDLLENKVDLYLGMMPIHNEQLSYTVLAEDKWCVIVPDTSPLYQHGLKEIEKFPYPLNLLKNEKYVLTTSQSGIRKQANEFLKHLDIKADVVMESQNISTAAALARKGMGLTFLPKSALNNSELMDSYNIFYIETSIVRTRYFIAYSKEKTLSSVDLAMIDMAKDLMKAYSDSI</sequence>